<protein>
    <submittedName>
        <fullName evidence="2">Uncharacterized protein</fullName>
    </submittedName>
</protein>
<dbReference type="EMBL" id="JAUEPT010000083">
    <property type="protein sequence ID" value="KAK0433264.1"/>
    <property type="molecule type" value="Genomic_DNA"/>
</dbReference>
<name>A0AA39MGV8_9AGAR</name>
<evidence type="ECO:0000313" key="3">
    <source>
        <dbReference type="Proteomes" id="UP001175226"/>
    </source>
</evidence>
<evidence type="ECO:0000256" key="1">
    <source>
        <dbReference type="SAM" id="MobiDB-lite"/>
    </source>
</evidence>
<sequence>MPTTLQPPEDLDREFLWAGSRPQTTLSGCTGSGDAPFVTRSETWRSKISVTQSYASPVHAFDSEQRLLAILNNTPYIPDAPGDALTLDAHDYDRWFLLTLLGKPRHEDKKASKERNTKCAKTRTVNPKTGRNCAGRGMTRSSTIAPQYGTAWPIGVDDDDAKPVVSSASDPPLAPGIRSGLSGIAASDSHLHC</sequence>
<keyword evidence="3" id="KW-1185">Reference proteome</keyword>
<gene>
    <name evidence="2" type="ORF">EV421DRAFT_2023595</name>
</gene>
<feature type="region of interest" description="Disordered" evidence="1">
    <location>
        <begin position="159"/>
        <end position="180"/>
    </location>
</feature>
<dbReference type="Proteomes" id="UP001175226">
    <property type="component" value="Unassembled WGS sequence"/>
</dbReference>
<feature type="region of interest" description="Disordered" evidence="1">
    <location>
        <begin position="106"/>
        <end position="141"/>
    </location>
</feature>
<organism evidence="2 3">
    <name type="scientific">Armillaria borealis</name>
    <dbReference type="NCBI Taxonomy" id="47425"/>
    <lineage>
        <taxon>Eukaryota</taxon>
        <taxon>Fungi</taxon>
        <taxon>Dikarya</taxon>
        <taxon>Basidiomycota</taxon>
        <taxon>Agaricomycotina</taxon>
        <taxon>Agaricomycetes</taxon>
        <taxon>Agaricomycetidae</taxon>
        <taxon>Agaricales</taxon>
        <taxon>Marasmiineae</taxon>
        <taxon>Physalacriaceae</taxon>
        <taxon>Armillaria</taxon>
    </lineage>
</organism>
<accession>A0AA39MGV8</accession>
<evidence type="ECO:0000313" key="2">
    <source>
        <dbReference type="EMBL" id="KAK0433264.1"/>
    </source>
</evidence>
<dbReference type="AlphaFoldDB" id="A0AA39MGV8"/>
<reference evidence="2" key="1">
    <citation type="submission" date="2023-06" db="EMBL/GenBank/DDBJ databases">
        <authorList>
            <consortium name="Lawrence Berkeley National Laboratory"/>
            <person name="Ahrendt S."/>
            <person name="Sahu N."/>
            <person name="Indic B."/>
            <person name="Wong-Bajracharya J."/>
            <person name="Merenyi Z."/>
            <person name="Ke H.-M."/>
            <person name="Monk M."/>
            <person name="Kocsube S."/>
            <person name="Drula E."/>
            <person name="Lipzen A."/>
            <person name="Balint B."/>
            <person name="Henrissat B."/>
            <person name="Andreopoulos B."/>
            <person name="Martin F.M."/>
            <person name="Harder C.B."/>
            <person name="Rigling D."/>
            <person name="Ford K.L."/>
            <person name="Foster G.D."/>
            <person name="Pangilinan J."/>
            <person name="Papanicolaou A."/>
            <person name="Barry K."/>
            <person name="LaButti K."/>
            <person name="Viragh M."/>
            <person name="Koriabine M."/>
            <person name="Yan M."/>
            <person name="Riley R."/>
            <person name="Champramary S."/>
            <person name="Plett K.L."/>
            <person name="Tsai I.J."/>
            <person name="Slot J."/>
            <person name="Sipos G."/>
            <person name="Plett J."/>
            <person name="Nagy L.G."/>
            <person name="Grigoriev I.V."/>
        </authorList>
    </citation>
    <scope>NUCLEOTIDE SEQUENCE</scope>
    <source>
        <strain evidence="2">FPL87.14</strain>
    </source>
</reference>
<feature type="compositionally biased region" description="Basic and acidic residues" evidence="1">
    <location>
        <begin position="106"/>
        <end position="117"/>
    </location>
</feature>
<comment type="caution">
    <text evidence="2">The sequence shown here is derived from an EMBL/GenBank/DDBJ whole genome shotgun (WGS) entry which is preliminary data.</text>
</comment>
<proteinExistence type="predicted"/>